<dbReference type="AlphaFoldDB" id="A0ABD5Y8D5"/>
<keyword evidence="1" id="KW-0472">Membrane</keyword>
<keyword evidence="1" id="KW-1133">Transmembrane helix</keyword>
<feature type="transmembrane region" description="Helical" evidence="1">
    <location>
        <begin position="31"/>
        <end position="61"/>
    </location>
</feature>
<dbReference type="GeneID" id="78820933"/>
<proteinExistence type="predicted"/>
<comment type="caution">
    <text evidence="2">The sequence shown here is derived from an EMBL/GenBank/DDBJ whole genome shotgun (WGS) entry which is preliminary data.</text>
</comment>
<keyword evidence="1" id="KW-0812">Transmembrane</keyword>
<dbReference type="RefSeq" id="WP_274321730.1">
    <property type="nucleotide sequence ID" value="NZ_CP118158.1"/>
</dbReference>
<gene>
    <name evidence="2" type="ORF">ACFQMA_12465</name>
</gene>
<sequence length="62" mass="6353">MPSAKPFLDPATGDPDTGRILSEAVPLAKLIGVFVAVSLVPFGFAFLAFGHSVLGVILTLIG</sequence>
<evidence type="ECO:0000313" key="3">
    <source>
        <dbReference type="Proteomes" id="UP001596432"/>
    </source>
</evidence>
<keyword evidence="3" id="KW-1185">Reference proteome</keyword>
<dbReference type="EMBL" id="JBHTAS010000001">
    <property type="protein sequence ID" value="MFC7140634.1"/>
    <property type="molecule type" value="Genomic_DNA"/>
</dbReference>
<name>A0ABD5Y8D5_9EURY</name>
<organism evidence="2 3">
    <name type="scientific">Halosimplex aquaticum</name>
    <dbReference type="NCBI Taxonomy" id="3026162"/>
    <lineage>
        <taxon>Archaea</taxon>
        <taxon>Methanobacteriati</taxon>
        <taxon>Methanobacteriota</taxon>
        <taxon>Stenosarchaea group</taxon>
        <taxon>Halobacteria</taxon>
        <taxon>Halobacteriales</taxon>
        <taxon>Haloarculaceae</taxon>
        <taxon>Halosimplex</taxon>
    </lineage>
</organism>
<evidence type="ECO:0000256" key="1">
    <source>
        <dbReference type="SAM" id="Phobius"/>
    </source>
</evidence>
<evidence type="ECO:0000313" key="2">
    <source>
        <dbReference type="EMBL" id="MFC7140634.1"/>
    </source>
</evidence>
<dbReference type="Proteomes" id="UP001596432">
    <property type="component" value="Unassembled WGS sequence"/>
</dbReference>
<accession>A0ABD5Y8D5</accession>
<reference evidence="2 3" key="1">
    <citation type="journal article" date="2019" name="Int. J. Syst. Evol. Microbiol.">
        <title>The Global Catalogue of Microorganisms (GCM) 10K type strain sequencing project: providing services to taxonomists for standard genome sequencing and annotation.</title>
        <authorList>
            <consortium name="The Broad Institute Genomics Platform"/>
            <consortium name="The Broad Institute Genome Sequencing Center for Infectious Disease"/>
            <person name="Wu L."/>
            <person name="Ma J."/>
        </authorList>
    </citation>
    <scope>NUCLEOTIDE SEQUENCE [LARGE SCALE GENOMIC DNA]</scope>
    <source>
        <strain evidence="2 3">XZYJT29</strain>
    </source>
</reference>
<protein>
    <submittedName>
        <fullName evidence="2">Uncharacterized protein</fullName>
    </submittedName>
</protein>